<dbReference type="GO" id="GO:0005886">
    <property type="term" value="C:plasma membrane"/>
    <property type="evidence" value="ECO:0007669"/>
    <property type="project" value="UniProtKB-SubCell"/>
</dbReference>
<feature type="region of interest" description="Disordered" evidence="3">
    <location>
        <begin position="1"/>
        <end position="42"/>
    </location>
</feature>
<evidence type="ECO:0000256" key="1">
    <source>
        <dbReference type="ARBA" id="ARBA00004651"/>
    </source>
</evidence>
<dbReference type="PANTHER" id="PTHR30540">
    <property type="entry name" value="OSMOTIC STRESS POTASSIUM TRANSPORTER"/>
    <property type="match status" value="1"/>
</dbReference>
<protein>
    <recommendedName>
        <fullName evidence="4">K+ potassium transporter integral membrane domain-containing protein</fullName>
    </recommendedName>
</protein>
<accession>A0AAD2A783</accession>
<evidence type="ECO:0000313" key="5">
    <source>
        <dbReference type="EMBL" id="CAI9781116.1"/>
    </source>
</evidence>
<dbReference type="InterPro" id="IPR003855">
    <property type="entry name" value="K+_transporter"/>
</dbReference>
<dbReference type="EMBL" id="OU503053">
    <property type="protein sequence ID" value="CAI9781116.1"/>
    <property type="molecule type" value="Genomic_DNA"/>
</dbReference>
<evidence type="ECO:0000313" key="6">
    <source>
        <dbReference type="Proteomes" id="UP000834106"/>
    </source>
</evidence>
<dbReference type="InterPro" id="IPR053951">
    <property type="entry name" value="K_trans_N"/>
</dbReference>
<organism evidence="5 6">
    <name type="scientific">Fraxinus pennsylvanica</name>
    <dbReference type="NCBI Taxonomy" id="56036"/>
    <lineage>
        <taxon>Eukaryota</taxon>
        <taxon>Viridiplantae</taxon>
        <taxon>Streptophyta</taxon>
        <taxon>Embryophyta</taxon>
        <taxon>Tracheophyta</taxon>
        <taxon>Spermatophyta</taxon>
        <taxon>Magnoliopsida</taxon>
        <taxon>eudicotyledons</taxon>
        <taxon>Gunneridae</taxon>
        <taxon>Pentapetalae</taxon>
        <taxon>asterids</taxon>
        <taxon>lamiids</taxon>
        <taxon>Lamiales</taxon>
        <taxon>Oleaceae</taxon>
        <taxon>Oleeae</taxon>
        <taxon>Fraxinus</taxon>
    </lineage>
</organism>
<keyword evidence="6" id="KW-1185">Reference proteome</keyword>
<dbReference type="Proteomes" id="UP000834106">
    <property type="component" value="Chromosome 18"/>
</dbReference>
<dbReference type="GO" id="GO:0015079">
    <property type="term" value="F:potassium ion transmembrane transporter activity"/>
    <property type="evidence" value="ECO:0007669"/>
    <property type="project" value="InterPro"/>
</dbReference>
<feature type="compositionally biased region" description="Basic and acidic residues" evidence="3">
    <location>
        <begin position="17"/>
        <end position="37"/>
    </location>
</feature>
<evidence type="ECO:0000259" key="4">
    <source>
        <dbReference type="Pfam" id="PF02705"/>
    </source>
</evidence>
<proteinExistence type="inferred from homology"/>
<reference evidence="5" key="1">
    <citation type="submission" date="2023-05" db="EMBL/GenBank/DDBJ databases">
        <authorList>
            <person name="Huff M."/>
        </authorList>
    </citation>
    <scope>NUCLEOTIDE SEQUENCE</scope>
</reference>
<dbReference type="AlphaFoldDB" id="A0AAD2A783"/>
<sequence>MSTPKHDTTEEIPQQLQERKPKLRRNESLEVESDKLDGGAGRYNHRSNGGDWSMILDLAFQSIGVAFGDLGTSPLYVYPSAFADVIKHNDDIIGVLSLIYYTLAIIPLIKYDIICFIS</sequence>
<feature type="domain" description="K+ potassium transporter integral membrane" evidence="4">
    <location>
        <begin position="58"/>
        <end position="115"/>
    </location>
</feature>
<name>A0AAD2A783_9LAMI</name>
<evidence type="ECO:0000256" key="3">
    <source>
        <dbReference type="SAM" id="MobiDB-lite"/>
    </source>
</evidence>
<evidence type="ECO:0000256" key="2">
    <source>
        <dbReference type="ARBA" id="ARBA00008440"/>
    </source>
</evidence>
<comment type="subcellular location">
    <subcellularLocation>
        <location evidence="1">Cell membrane</location>
        <topology evidence="1">Multi-pass membrane protein</topology>
    </subcellularLocation>
</comment>
<gene>
    <name evidence="5" type="ORF">FPE_LOCUS28546</name>
</gene>
<comment type="similarity">
    <text evidence="2">Belongs to the HAK/KUP transporter (TC 2.A.72.3) family.</text>
</comment>
<dbReference type="PANTHER" id="PTHR30540:SF87">
    <property type="entry name" value="POTASSIUM TRANSPORTER"/>
    <property type="match status" value="1"/>
</dbReference>
<dbReference type="Pfam" id="PF02705">
    <property type="entry name" value="K_trans"/>
    <property type="match status" value="1"/>
</dbReference>